<name>A0ABQ0BCD6_9FIRM</name>
<comment type="caution">
    <text evidence="1">The sequence shown here is derived from an EMBL/GenBank/DDBJ whole genome shotgun (WGS) entry which is preliminary data.</text>
</comment>
<dbReference type="EMBL" id="BAABYW010000001">
    <property type="protein sequence ID" value="GAA6409013.1"/>
    <property type="molecule type" value="Genomic_DNA"/>
</dbReference>
<protein>
    <submittedName>
        <fullName evidence="1">Uncharacterized protein</fullName>
    </submittedName>
</protein>
<dbReference type="Proteomes" id="UP001600943">
    <property type="component" value="Unassembled WGS sequence"/>
</dbReference>
<proteinExistence type="predicted"/>
<sequence length="70" mass="7967">MQTIELPFTYSNTDYYVSVTKPLGTTDLGLRVNVGASIESAKKINIFVMDPQRQVTTENSFLVRWFTIGY</sequence>
<evidence type="ECO:0000313" key="1">
    <source>
        <dbReference type="EMBL" id="GAA6409013.1"/>
    </source>
</evidence>
<keyword evidence="2" id="KW-1185">Reference proteome</keyword>
<reference evidence="1 2" key="1">
    <citation type="submission" date="2024-04" db="EMBL/GenBank/DDBJ databases">
        <title>Defined microbial consortia suppress multidrug-resistant proinflammatory Enterobacteriaceae via ecological control.</title>
        <authorList>
            <person name="Furuichi M."/>
            <person name="Kawaguchi T."/>
            <person name="Pust M."/>
            <person name="Yasuma K."/>
            <person name="Plichta D."/>
            <person name="Hasegawa N."/>
            <person name="Ohya T."/>
            <person name="Bhattarai S."/>
            <person name="Sasajima S."/>
            <person name="Aoto Y."/>
            <person name="Tuganbaev T."/>
            <person name="Yaginuma M."/>
            <person name="Ueda M."/>
            <person name="Okahashi N."/>
            <person name="Amafuji K."/>
            <person name="Kiridooshi Y."/>
            <person name="Sugita K."/>
            <person name="Strazar M."/>
            <person name="Skelly A."/>
            <person name="Suda W."/>
            <person name="Hattori M."/>
            <person name="Nakamoto N."/>
            <person name="Caballero S."/>
            <person name="Norman J."/>
            <person name="Olle B."/>
            <person name="Tanoue T."/>
            <person name="Arita M."/>
            <person name="Bucci V."/>
            <person name="Atarashi K."/>
            <person name="Xavier R."/>
            <person name="Honda K."/>
        </authorList>
    </citation>
    <scope>NUCLEOTIDE SEQUENCE [LARGE SCALE GENOMIC DNA]</scope>
    <source>
        <strain evidence="2">k04-0078-D8-1</strain>
    </source>
</reference>
<gene>
    <name evidence="1" type="ORF">K040078D81_31300</name>
</gene>
<evidence type="ECO:0000313" key="2">
    <source>
        <dbReference type="Proteomes" id="UP001600943"/>
    </source>
</evidence>
<accession>A0ABQ0BCD6</accession>
<organism evidence="1 2">
    <name type="scientific">Blautia hominis</name>
    <dbReference type="NCBI Taxonomy" id="2025493"/>
    <lineage>
        <taxon>Bacteria</taxon>
        <taxon>Bacillati</taxon>
        <taxon>Bacillota</taxon>
        <taxon>Clostridia</taxon>
        <taxon>Lachnospirales</taxon>
        <taxon>Lachnospiraceae</taxon>
        <taxon>Blautia</taxon>
    </lineage>
</organism>